<dbReference type="PRINTS" id="PR00111">
    <property type="entry name" value="ABHYDROLASE"/>
</dbReference>
<dbReference type="PANTHER" id="PTHR11614">
    <property type="entry name" value="PHOSPHOLIPASE-RELATED"/>
    <property type="match status" value="1"/>
</dbReference>
<dbReference type="EMBL" id="CP104694">
    <property type="protein sequence ID" value="UXI70238.1"/>
    <property type="molecule type" value="Genomic_DNA"/>
</dbReference>
<dbReference type="Gene3D" id="3.40.50.1820">
    <property type="entry name" value="alpha/beta hydrolase"/>
    <property type="match status" value="1"/>
</dbReference>
<feature type="domain" description="Serine aminopeptidase S33" evidence="1">
    <location>
        <begin position="23"/>
        <end position="263"/>
    </location>
</feature>
<sequence length="288" mass="31179">MNNPLAASDGIPLHVHRWTTPGTPRGTVLIVHGLGEHGARYAHVAAALTHRGWHVVAFDHRGHGRSGGAKGRIPQGDALLRDVATALDTLDAPQGTHRVLLGHSMGGSIAGRFVAEGLADRPADWYRPVDALILSSPALDPGMTLAQRLLLAALGPIAPDLRAHNGVNADFVSRDRTIVDTYRADPLVHDRITPRLARFILDAGSDVIGSAPRWKTPTLLLFAGQDRLVLPEGSRRFAAAAPADVVTSREFPALYHEILNEPEKDEVLQVLCNWLDGRFQESTCPVRR</sequence>
<accession>A0ABY6BJQ3</accession>
<dbReference type="Proteomes" id="UP001064632">
    <property type="component" value="Chromosome"/>
</dbReference>
<reference evidence="2" key="1">
    <citation type="submission" date="2022-09" db="EMBL/GenBank/DDBJ databases">
        <title>Tahibacter sp. nov., isolated from a fresh water.</title>
        <authorList>
            <person name="Baek J.H."/>
            <person name="Lee J.K."/>
            <person name="Kim J.M."/>
            <person name="Jeon C.O."/>
        </authorList>
    </citation>
    <scope>NUCLEOTIDE SEQUENCE</scope>
    <source>
        <strain evidence="2">W38</strain>
    </source>
</reference>
<dbReference type="InterPro" id="IPR000073">
    <property type="entry name" value="AB_hydrolase_1"/>
</dbReference>
<proteinExistence type="predicted"/>
<evidence type="ECO:0000313" key="3">
    <source>
        <dbReference type="Proteomes" id="UP001064632"/>
    </source>
</evidence>
<evidence type="ECO:0000259" key="1">
    <source>
        <dbReference type="Pfam" id="PF12146"/>
    </source>
</evidence>
<name>A0ABY6BJQ3_9GAMM</name>
<dbReference type="InterPro" id="IPR029058">
    <property type="entry name" value="AB_hydrolase_fold"/>
</dbReference>
<dbReference type="SUPFAM" id="SSF53474">
    <property type="entry name" value="alpha/beta-Hydrolases"/>
    <property type="match status" value="1"/>
</dbReference>
<organism evidence="2 3">
    <name type="scientific">Tahibacter amnicola</name>
    <dbReference type="NCBI Taxonomy" id="2976241"/>
    <lineage>
        <taxon>Bacteria</taxon>
        <taxon>Pseudomonadati</taxon>
        <taxon>Pseudomonadota</taxon>
        <taxon>Gammaproteobacteria</taxon>
        <taxon>Lysobacterales</taxon>
        <taxon>Rhodanobacteraceae</taxon>
        <taxon>Tahibacter</taxon>
    </lineage>
</organism>
<dbReference type="RefSeq" id="WP_261697189.1">
    <property type="nucleotide sequence ID" value="NZ_CP104694.1"/>
</dbReference>
<dbReference type="Pfam" id="PF12146">
    <property type="entry name" value="Hydrolase_4"/>
    <property type="match status" value="1"/>
</dbReference>
<evidence type="ECO:0000313" key="2">
    <source>
        <dbReference type="EMBL" id="UXI70238.1"/>
    </source>
</evidence>
<dbReference type="InterPro" id="IPR022742">
    <property type="entry name" value="Hydrolase_4"/>
</dbReference>
<dbReference type="InterPro" id="IPR051044">
    <property type="entry name" value="MAG_DAG_Lipase"/>
</dbReference>
<protein>
    <submittedName>
        <fullName evidence="2">Lysophospholipase</fullName>
    </submittedName>
</protein>
<gene>
    <name evidence="2" type="ORF">N4264_11565</name>
</gene>
<keyword evidence="3" id="KW-1185">Reference proteome</keyword>